<dbReference type="Gene3D" id="3.40.630.10">
    <property type="entry name" value="Zn peptidases"/>
    <property type="match status" value="2"/>
</dbReference>
<dbReference type="InterPro" id="IPR003137">
    <property type="entry name" value="PA_domain"/>
</dbReference>
<dbReference type="Gene3D" id="3.50.30.30">
    <property type="match status" value="1"/>
</dbReference>
<dbReference type="PROSITE" id="PS51257">
    <property type="entry name" value="PROKAR_LIPOPROTEIN"/>
    <property type="match status" value="1"/>
</dbReference>
<dbReference type="Pfam" id="PF02225">
    <property type="entry name" value="PA"/>
    <property type="match status" value="1"/>
</dbReference>
<gene>
    <name evidence="3" type="ORF">V5E97_21645</name>
</gene>
<dbReference type="InterPro" id="IPR007484">
    <property type="entry name" value="Peptidase_M28"/>
</dbReference>
<dbReference type="RefSeq" id="WP_406693638.1">
    <property type="nucleotide sequence ID" value="NZ_CP155447.1"/>
</dbReference>
<dbReference type="InterPro" id="IPR045175">
    <property type="entry name" value="M28_fam"/>
</dbReference>
<dbReference type="Pfam" id="PF04389">
    <property type="entry name" value="Peptidase_M28"/>
    <property type="match status" value="1"/>
</dbReference>
<dbReference type="PANTHER" id="PTHR12147">
    <property type="entry name" value="METALLOPEPTIDASE M28 FAMILY MEMBER"/>
    <property type="match status" value="1"/>
</dbReference>
<dbReference type="SUPFAM" id="SSF53187">
    <property type="entry name" value="Zn-dependent exopeptidases"/>
    <property type="match status" value="1"/>
</dbReference>
<dbReference type="PANTHER" id="PTHR12147:SF26">
    <property type="entry name" value="PEPTIDASE M28 DOMAIN-CONTAINING PROTEIN"/>
    <property type="match status" value="1"/>
</dbReference>
<dbReference type="SMART" id="SM00228">
    <property type="entry name" value="PDZ"/>
    <property type="match status" value="1"/>
</dbReference>
<dbReference type="Gene3D" id="2.30.42.10">
    <property type="match status" value="1"/>
</dbReference>
<dbReference type="GO" id="GO:0008235">
    <property type="term" value="F:metalloexopeptidase activity"/>
    <property type="evidence" value="ECO:0007669"/>
    <property type="project" value="InterPro"/>
</dbReference>
<dbReference type="GO" id="GO:0006508">
    <property type="term" value="P:proteolysis"/>
    <property type="evidence" value="ECO:0007669"/>
    <property type="project" value="InterPro"/>
</dbReference>
<feature type="chain" id="PRO_5043605003" evidence="1">
    <location>
        <begin position="31"/>
        <end position="631"/>
    </location>
</feature>
<dbReference type="InterPro" id="IPR036034">
    <property type="entry name" value="PDZ_sf"/>
</dbReference>
<name>A0AAU7C714_9BACT</name>
<dbReference type="SUPFAM" id="SSF50156">
    <property type="entry name" value="PDZ domain-like"/>
    <property type="match status" value="1"/>
</dbReference>
<evidence type="ECO:0000256" key="1">
    <source>
        <dbReference type="SAM" id="SignalP"/>
    </source>
</evidence>
<evidence type="ECO:0000259" key="2">
    <source>
        <dbReference type="SMART" id="SM00228"/>
    </source>
</evidence>
<dbReference type="SUPFAM" id="SSF52025">
    <property type="entry name" value="PA domain"/>
    <property type="match status" value="1"/>
</dbReference>
<dbReference type="InterPro" id="IPR001478">
    <property type="entry name" value="PDZ"/>
</dbReference>
<proteinExistence type="predicted"/>
<dbReference type="Pfam" id="PF13180">
    <property type="entry name" value="PDZ_2"/>
    <property type="match status" value="1"/>
</dbReference>
<evidence type="ECO:0000313" key="3">
    <source>
        <dbReference type="EMBL" id="XBH00956.1"/>
    </source>
</evidence>
<feature type="domain" description="PDZ" evidence="2">
    <location>
        <begin position="529"/>
        <end position="616"/>
    </location>
</feature>
<keyword evidence="1" id="KW-0732">Signal</keyword>
<organism evidence="3">
    <name type="scientific">Singulisphaera sp. Ch08</name>
    <dbReference type="NCBI Taxonomy" id="3120278"/>
    <lineage>
        <taxon>Bacteria</taxon>
        <taxon>Pseudomonadati</taxon>
        <taxon>Planctomycetota</taxon>
        <taxon>Planctomycetia</taxon>
        <taxon>Isosphaerales</taxon>
        <taxon>Isosphaeraceae</taxon>
        <taxon>Singulisphaera</taxon>
    </lineage>
</organism>
<protein>
    <submittedName>
        <fullName evidence="3">M20/M25/M40 family metallo-hydrolase</fullName>
    </submittedName>
</protein>
<dbReference type="EMBL" id="CP155447">
    <property type="protein sequence ID" value="XBH00956.1"/>
    <property type="molecule type" value="Genomic_DNA"/>
</dbReference>
<accession>A0AAU7C714</accession>
<dbReference type="InterPro" id="IPR046450">
    <property type="entry name" value="PA_dom_sf"/>
</dbReference>
<feature type="signal peptide" evidence="1">
    <location>
        <begin position="1"/>
        <end position="30"/>
    </location>
</feature>
<sequence length="631" mass="67846">MHVSIRHRVMRPALAPAILALACSWQAVHASEPSPSPAELRLKTDVSYLADDAREGRGPGTQGIEAAADYIAGEFKAIGLKPAAGADGYFQSFSISGSPTLGTPLDLSLTGPEGKALKADSKTDFRPLAIGTGGTLKEVPLVFAGYGISAKDPARKLDYDDYDGIDVKGKAVLLIRREPRQDRDDSPFDGKRDSSFASFRHKATNAFQHGAAAVLLVNDAFALQGKKDELLAFGAAGSEANSTLPFLMVTREFANRLLADAGQPSLDALEKEIDTDLKPRSRELTGWKVDAQVEIERKDLKTKNVIGVLEGSGPLAEETIVIGAHYDHLGRGGLLSGSLAFLSKDIHNGADDNASGTAMVIEMARRLARRTDPLPRRVVFMAFSGEERGLLGSKHYVEHPLYPLQSTIMMINFDMVGRLNDKHELTIYGTGTTPGAEALVDALAQSSGFTLKKVAEGLGPSDQQSFYLKDIPVLFAFTGTHRDYHRPSDDTDRINFVGMSRIADFSELLLLDLTRRPQRPEFTKVVRKGGHGGGVDPGRVSISAYLGSIPDYDDSIKGVKLSGVREGSPAELGGLKANDIVIGFGGKPVATIYDYTESLGRFKPGDVVDVVVTRDGKEATLKITLGNRPSE</sequence>
<dbReference type="AlphaFoldDB" id="A0AAU7C714"/>
<reference evidence="3" key="1">
    <citation type="submission" date="2024-05" db="EMBL/GenBank/DDBJ databases">
        <title>Planctomycetes of the genus Singulisphaera possess chitinolytic capabilities.</title>
        <authorList>
            <person name="Ivanova A."/>
        </authorList>
    </citation>
    <scope>NUCLEOTIDE SEQUENCE</scope>
    <source>
        <strain evidence="3">Ch08T</strain>
    </source>
</reference>